<accession>A0ABQ6B6V3</accession>
<sequence length="105" mass="11266">MTAASSDPTAFAEIVQIVLASSLFTLWFNSRRSNDPSGFGNGAMCFVISGSNDLSLWHVPQNQAGSPYGSTPRRSNSVFSASKRISVGTIARLVQKMIAAREAIR</sequence>
<evidence type="ECO:0000313" key="2">
    <source>
        <dbReference type="Proteomes" id="UP001156905"/>
    </source>
</evidence>
<organism evidence="1 2">
    <name type="scientific">Bradyrhizobium iriomotense</name>
    <dbReference type="NCBI Taxonomy" id="441950"/>
    <lineage>
        <taxon>Bacteria</taxon>
        <taxon>Pseudomonadati</taxon>
        <taxon>Pseudomonadota</taxon>
        <taxon>Alphaproteobacteria</taxon>
        <taxon>Hyphomicrobiales</taxon>
        <taxon>Nitrobacteraceae</taxon>
        <taxon>Bradyrhizobium</taxon>
    </lineage>
</organism>
<gene>
    <name evidence="1" type="ORF">GCM10007857_46350</name>
</gene>
<comment type="caution">
    <text evidence="1">The sequence shown here is derived from an EMBL/GenBank/DDBJ whole genome shotgun (WGS) entry which is preliminary data.</text>
</comment>
<name>A0ABQ6B6V3_9BRAD</name>
<evidence type="ECO:0000313" key="1">
    <source>
        <dbReference type="EMBL" id="GLR87923.1"/>
    </source>
</evidence>
<dbReference type="Proteomes" id="UP001156905">
    <property type="component" value="Unassembled WGS sequence"/>
</dbReference>
<reference evidence="2" key="1">
    <citation type="journal article" date="2019" name="Int. J. Syst. Evol. Microbiol.">
        <title>The Global Catalogue of Microorganisms (GCM) 10K type strain sequencing project: providing services to taxonomists for standard genome sequencing and annotation.</title>
        <authorList>
            <consortium name="The Broad Institute Genomics Platform"/>
            <consortium name="The Broad Institute Genome Sequencing Center for Infectious Disease"/>
            <person name="Wu L."/>
            <person name="Ma J."/>
        </authorList>
    </citation>
    <scope>NUCLEOTIDE SEQUENCE [LARGE SCALE GENOMIC DNA]</scope>
    <source>
        <strain evidence="2">NBRC 102520</strain>
    </source>
</reference>
<keyword evidence="2" id="KW-1185">Reference proteome</keyword>
<proteinExistence type="predicted"/>
<protein>
    <submittedName>
        <fullName evidence="1">Uncharacterized protein</fullName>
    </submittedName>
</protein>
<dbReference type="EMBL" id="BSOW01000016">
    <property type="protein sequence ID" value="GLR87923.1"/>
    <property type="molecule type" value="Genomic_DNA"/>
</dbReference>